<dbReference type="EMBL" id="CAJNOQ010003043">
    <property type="protein sequence ID" value="CAF0992445.1"/>
    <property type="molecule type" value="Genomic_DNA"/>
</dbReference>
<gene>
    <name evidence="1" type="ORF">GPM918_LOCUS13324</name>
    <name evidence="2" type="ORF">SRO942_LOCUS13324</name>
</gene>
<dbReference type="Proteomes" id="UP000663829">
    <property type="component" value="Unassembled WGS sequence"/>
</dbReference>
<dbReference type="AlphaFoldDB" id="A0A814G3U1"/>
<feature type="non-terminal residue" evidence="1">
    <location>
        <position position="1"/>
    </location>
</feature>
<reference evidence="1" key="1">
    <citation type="submission" date="2021-02" db="EMBL/GenBank/DDBJ databases">
        <authorList>
            <person name="Nowell W R."/>
        </authorList>
    </citation>
    <scope>NUCLEOTIDE SEQUENCE</scope>
</reference>
<evidence type="ECO:0000313" key="3">
    <source>
        <dbReference type="Proteomes" id="UP000663829"/>
    </source>
</evidence>
<evidence type="ECO:0000313" key="1">
    <source>
        <dbReference type="EMBL" id="CAF0992445.1"/>
    </source>
</evidence>
<organism evidence="1 3">
    <name type="scientific">Didymodactylos carnosus</name>
    <dbReference type="NCBI Taxonomy" id="1234261"/>
    <lineage>
        <taxon>Eukaryota</taxon>
        <taxon>Metazoa</taxon>
        <taxon>Spiralia</taxon>
        <taxon>Gnathifera</taxon>
        <taxon>Rotifera</taxon>
        <taxon>Eurotatoria</taxon>
        <taxon>Bdelloidea</taxon>
        <taxon>Philodinida</taxon>
        <taxon>Philodinidae</taxon>
        <taxon>Didymodactylos</taxon>
    </lineage>
</organism>
<dbReference type="EMBL" id="CAJOBC010003043">
    <property type="protein sequence ID" value="CAF3764339.1"/>
    <property type="molecule type" value="Genomic_DNA"/>
</dbReference>
<dbReference type="Proteomes" id="UP000681722">
    <property type="component" value="Unassembled WGS sequence"/>
</dbReference>
<accession>A0A814G3U1</accession>
<proteinExistence type="predicted"/>
<sequence>MNIAIFEARFGIGDEGDHPIEEEFKSDETTETAVAIHGKRGSDHYALYMPESVLVSDDYNVYVLDEFNYHIQRWKASVETIAG</sequence>
<protein>
    <submittedName>
        <fullName evidence="1">Uncharacterized protein</fullName>
    </submittedName>
</protein>
<comment type="caution">
    <text evidence="1">The sequence shown here is derived from an EMBL/GenBank/DDBJ whole genome shotgun (WGS) entry which is preliminary data.</text>
</comment>
<name>A0A814G3U1_9BILA</name>
<keyword evidence="3" id="KW-1185">Reference proteome</keyword>
<evidence type="ECO:0000313" key="2">
    <source>
        <dbReference type="EMBL" id="CAF3764339.1"/>
    </source>
</evidence>